<name>A0ABP7Q030_9GAMM</name>
<organism evidence="2 3">
    <name type="scientific">Allohahella marinimesophila</name>
    <dbReference type="NCBI Taxonomy" id="1054972"/>
    <lineage>
        <taxon>Bacteria</taxon>
        <taxon>Pseudomonadati</taxon>
        <taxon>Pseudomonadota</taxon>
        <taxon>Gammaproteobacteria</taxon>
        <taxon>Oceanospirillales</taxon>
        <taxon>Hahellaceae</taxon>
        <taxon>Allohahella</taxon>
    </lineage>
</organism>
<dbReference type="Proteomes" id="UP001501337">
    <property type="component" value="Unassembled WGS sequence"/>
</dbReference>
<feature type="transmembrane region" description="Helical" evidence="1">
    <location>
        <begin position="385"/>
        <end position="405"/>
    </location>
</feature>
<gene>
    <name evidence="2" type="ORF">GCM10022278_33920</name>
</gene>
<evidence type="ECO:0000313" key="2">
    <source>
        <dbReference type="EMBL" id="GAA3974061.1"/>
    </source>
</evidence>
<dbReference type="EMBL" id="BAABBO010000018">
    <property type="protein sequence ID" value="GAA3974061.1"/>
    <property type="molecule type" value="Genomic_DNA"/>
</dbReference>
<dbReference type="PANTHER" id="PTHR35791">
    <property type="entry name" value="UPF0754 MEMBRANE PROTEIN YHEB"/>
    <property type="match status" value="1"/>
</dbReference>
<evidence type="ECO:0000313" key="3">
    <source>
        <dbReference type="Proteomes" id="UP001501337"/>
    </source>
</evidence>
<feature type="transmembrane region" description="Helical" evidence="1">
    <location>
        <begin position="12"/>
        <end position="32"/>
    </location>
</feature>
<dbReference type="PANTHER" id="PTHR35791:SF1">
    <property type="entry name" value="UPF0754 MEMBRANE PROTEIN YHEB"/>
    <property type="match status" value="1"/>
</dbReference>
<reference evidence="3" key="1">
    <citation type="journal article" date="2019" name="Int. J. Syst. Evol. Microbiol.">
        <title>The Global Catalogue of Microorganisms (GCM) 10K type strain sequencing project: providing services to taxonomists for standard genome sequencing and annotation.</title>
        <authorList>
            <consortium name="The Broad Institute Genomics Platform"/>
            <consortium name="The Broad Institute Genome Sequencing Center for Infectious Disease"/>
            <person name="Wu L."/>
            <person name="Ma J."/>
        </authorList>
    </citation>
    <scope>NUCLEOTIDE SEQUENCE [LARGE SCALE GENOMIC DNA]</scope>
    <source>
        <strain evidence="3">JCM 17555</strain>
    </source>
</reference>
<comment type="caution">
    <text evidence="2">The sequence shown here is derived from an EMBL/GenBank/DDBJ whole genome shotgun (WGS) entry which is preliminary data.</text>
</comment>
<evidence type="ECO:0000256" key="1">
    <source>
        <dbReference type="SAM" id="Phobius"/>
    </source>
</evidence>
<sequence length="410" mass="46147">MTPADLSTAELLQYASIPVVAALIGWITNWLAVKLTFKPLEFVGIPPFLGWQGIIPSKARKMADLCVDATIAKLGTVPEIFEQIDPELLSKHVIDSLMPRIEEYVDDVMTREHQTLWENLPMRARKIVYDRVRKSAPSLVDKLVTDIGLQIDTLLDLKKLVADCLEEDRELLNRLFQECGEAEFRFIINSGFVFGFIFGLFQMVAWYFYPSSWVLPVCGFIVGWATNWIALNIIFRPVRPVKVGPFTVQGLFLKRQPEVANVFCDIVTQEILTVGNILNFMLNGPQSGHMRAIIRKHVKPLVDETAGITKPLTQIAFGPAGFAKLREQVGEQAIKLSHETFDDPLFNKSRATAVAAIMRERMMLLSPEEFQALLRPCFQEDEVKLIMIGGILGLLAGVAQLIWVFGESML</sequence>
<keyword evidence="3" id="KW-1185">Reference proteome</keyword>
<keyword evidence="1" id="KW-0812">Transmembrane</keyword>
<feature type="transmembrane region" description="Helical" evidence="1">
    <location>
        <begin position="186"/>
        <end position="207"/>
    </location>
</feature>
<protein>
    <submittedName>
        <fullName evidence="2">DUF445 family protein</fullName>
    </submittedName>
</protein>
<dbReference type="RefSeq" id="WP_344808604.1">
    <property type="nucleotide sequence ID" value="NZ_BAABBO010000018.1"/>
</dbReference>
<feature type="transmembrane region" description="Helical" evidence="1">
    <location>
        <begin position="213"/>
        <end position="235"/>
    </location>
</feature>
<keyword evidence="1" id="KW-0472">Membrane</keyword>
<keyword evidence="1" id="KW-1133">Transmembrane helix</keyword>
<proteinExistence type="predicted"/>
<accession>A0ABP7Q030</accession>